<dbReference type="Proteomes" id="UP000184188">
    <property type="component" value="Unassembled WGS sequence"/>
</dbReference>
<comment type="catalytic activity">
    <reaction evidence="3">
        <text>xyloglucan + H2O = xyloglucan oligosaccharides.</text>
        <dbReference type="EC" id="3.2.1.151"/>
    </reaction>
</comment>
<dbReference type="GO" id="GO:0033946">
    <property type="term" value="F:xyloglucan-specific endo-beta-1,4-glucanase activity"/>
    <property type="evidence" value="ECO:0007669"/>
    <property type="project" value="UniProtKB-EC"/>
</dbReference>
<evidence type="ECO:0000256" key="2">
    <source>
        <dbReference type="ARBA" id="ARBA00022729"/>
    </source>
</evidence>
<evidence type="ECO:0000256" key="9">
    <source>
        <dbReference type="SAM" id="SignalP"/>
    </source>
</evidence>
<evidence type="ECO:0000256" key="8">
    <source>
        <dbReference type="SAM" id="MobiDB-lite"/>
    </source>
</evidence>
<dbReference type="GeneID" id="34616570"/>
<feature type="compositionally biased region" description="Low complexity" evidence="8">
    <location>
        <begin position="302"/>
        <end position="314"/>
    </location>
</feature>
<dbReference type="EC" id="3.2.1.151" evidence="4"/>
<evidence type="ECO:0000313" key="11">
    <source>
        <dbReference type="Proteomes" id="UP000184188"/>
    </source>
</evidence>
<comment type="similarity">
    <text evidence="1 7">Belongs to the glycosyl hydrolase 12 (cellulase H) family.</text>
</comment>
<evidence type="ECO:0000256" key="4">
    <source>
        <dbReference type="ARBA" id="ARBA00038882"/>
    </source>
</evidence>
<dbReference type="Pfam" id="PF01670">
    <property type="entry name" value="Glyco_hydro_12"/>
    <property type="match status" value="1"/>
</dbReference>
<dbReference type="SUPFAM" id="SSF49899">
    <property type="entry name" value="Concanavalin A-like lectins/glucanases"/>
    <property type="match status" value="1"/>
</dbReference>
<proteinExistence type="inferred from homology"/>
<accession>A0A1L9S618</accession>
<dbReference type="InterPro" id="IPR013320">
    <property type="entry name" value="ConA-like_dom_sf"/>
</dbReference>
<dbReference type="Gene3D" id="2.60.120.180">
    <property type="match status" value="1"/>
</dbReference>
<feature type="chain" id="PRO_5012069638" description="xyloglucan-specific endo-beta-1,4-glucanase" evidence="9">
    <location>
        <begin position="16"/>
        <end position="327"/>
    </location>
</feature>
<dbReference type="PANTHER" id="PTHR34002">
    <property type="entry name" value="BLR1656 PROTEIN"/>
    <property type="match status" value="1"/>
</dbReference>
<evidence type="ECO:0000313" key="10">
    <source>
        <dbReference type="EMBL" id="OJJ42617.1"/>
    </source>
</evidence>
<dbReference type="GO" id="GO:0000272">
    <property type="term" value="P:polysaccharide catabolic process"/>
    <property type="evidence" value="ECO:0007669"/>
    <property type="project" value="UniProtKB-KW"/>
</dbReference>
<dbReference type="RefSeq" id="XP_022577127.1">
    <property type="nucleotide sequence ID" value="XM_022730106.1"/>
</dbReference>
<reference evidence="11" key="1">
    <citation type="journal article" date="2017" name="Genome Biol.">
        <title>Comparative genomics reveals high biological diversity and specific adaptations in the industrially and medically important fungal genus Aspergillus.</title>
        <authorList>
            <person name="de Vries R.P."/>
            <person name="Riley R."/>
            <person name="Wiebenga A."/>
            <person name="Aguilar-Osorio G."/>
            <person name="Amillis S."/>
            <person name="Uchima C.A."/>
            <person name="Anderluh G."/>
            <person name="Asadollahi M."/>
            <person name="Askin M."/>
            <person name="Barry K."/>
            <person name="Battaglia E."/>
            <person name="Bayram O."/>
            <person name="Benocci T."/>
            <person name="Braus-Stromeyer S.A."/>
            <person name="Caldana C."/>
            <person name="Canovas D."/>
            <person name="Cerqueira G.C."/>
            <person name="Chen F."/>
            <person name="Chen W."/>
            <person name="Choi C."/>
            <person name="Clum A."/>
            <person name="Dos Santos R.A."/>
            <person name="Damasio A.R."/>
            <person name="Diallinas G."/>
            <person name="Emri T."/>
            <person name="Fekete E."/>
            <person name="Flipphi M."/>
            <person name="Freyberg S."/>
            <person name="Gallo A."/>
            <person name="Gournas C."/>
            <person name="Habgood R."/>
            <person name="Hainaut M."/>
            <person name="Harispe M.L."/>
            <person name="Henrissat B."/>
            <person name="Hilden K.S."/>
            <person name="Hope R."/>
            <person name="Hossain A."/>
            <person name="Karabika E."/>
            <person name="Karaffa L."/>
            <person name="Karanyi Z."/>
            <person name="Krasevec N."/>
            <person name="Kuo A."/>
            <person name="Kusch H."/>
            <person name="LaButti K."/>
            <person name="Lagendijk E.L."/>
            <person name="Lapidus A."/>
            <person name="Levasseur A."/>
            <person name="Lindquist E."/>
            <person name="Lipzen A."/>
            <person name="Logrieco A.F."/>
            <person name="MacCabe A."/>
            <person name="Maekelae M.R."/>
            <person name="Malavazi I."/>
            <person name="Melin P."/>
            <person name="Meyer V."/>
            <person name="Mielnichuk N."/>
            <person name="Miskei M."/>
            <person name="Molnar A.P."/>
            <person name="Mule G."/>
            <person name="Ngan C.Y."/>
            <person name="Orejas M."/>
            <person name="Orosz E."/>
            <person name="Ouedraogo J.P."/>
            <person name="Overkamp K.M."/>
            <person name="Park H.-S."/>
            <person name="Perrone G."/>
            <person name="Piumi F."/>
            <person name="Punt P.J."/>
            <person name="Ram A.F."/>
            <person name="Ramon A."/>
            <person name="Rauscher S."/>
            <person name="Record E."/>
            <person name="Riano-Pachon D.M."/>
            <person name="Robert V."/>
            <person name="Roehrig J."/>
            <person name="Ruller R."/>
            <person name="Salamov A."/>
            <person name="Salih N.S."/>
            <person name="Samson R.A."/>
            <person name="Sandor E."/>
            <person name="Sanguinetti M."/>
            <person name="Schuetze T."/>
            <person name="Sepcic K."/>
            <person name="Shelest E."/>
            <person name="Sherlock G."/>
            <person name="Sophianopoulou V."/>
            <person name="Squina F.M."/>
            <person name="Sun H."/>
            <person name="Susca A."/>
            <person name="Todd R.B."/>
            <person name="Tsang A."/>
            <person name="Unkles S.E."/>
            <person name="van de Wiele N."/>
            <person name="van Rossen-Uffink D."/>
            <person name="Oliveira J.V."/>
            <person name="Vesth T.C."/>
            <person name="Visser J."/>
            <person name="Yu J.-H."/>
            <person name="Zhou M."/>
            <person name="Andersen M.R."/>
            <person name="Archer D.B."/>
            <person name="Baker S.E."/>
            <person name="Benoit I."/>
            <person name="Brakhage A.A."/>
            <person name="Braus G.H."/>
            <person name="Fischer R."/>
            <person name="Frisvad J.C."/>
            <person name="Goldman G.H."/>
            <person name="Houbraken J."/>
            <person name="Oakley B."/>
            <person name="Pocsi I."/>
            <person name="Scazzocchio C."/>
            <person name="Seiboth B."/>
            <person name="vanKuyk P.A."/>
            <person name="Wortman J."/>
            <person name="Dyer P.S."/>
            <person name="Grigoriev I.V."/>
        </authorList>
    </citation>
    <scope>NUCLEOTIDE SEQUENCE [LARGE SCALE GENOMIC DNA]</scope>
    <source>
        <strain evidence="11">CBS 506.65</strain>
    </source>
</reference>
<dbReference type="PANTHER" id="PTHR34002:SF9">
    <property type="entry name" value="XYLOGLUCAN-SPECIFIC ENDO-BETA-1,4-GLUCANASE A"/>
    <property type="match status" value="1"/>
</dbReference>
<dbReference type="InterPro" id="IPR002594">
    <property type="entry name" value="GH12"/>
</dbReference>
<evidence type="ECO:0000256" key="7">
    <source>
        <dbReference type="RuleBase" id="RU361163"/>
    </source>
</evidence>
<evidence type="ECO:0000256" key="3">
    <source>
        <dbReference type="ARBA" id="ARBA00037012"/>
    </source>
</evidence>
<organism evidence="10 11">
    <name type="scientific">Penicilliopsis zonata CBS 506.65</name>
    <dbReference type="NCBI Taxonomy" id="1073090"/>
    <lineage>
        <taxon>Eukaryota</taxon>
        <taxon>Fungi</taxon>
        <taxon>Dikarya</taxon>
        <taxon>Ascomycota</taxon>
        <taxon>Pezizomycotina</taxon>
        <taxon>Eurotiomycetes</taxon>
        <taxon>Eurotiomycetidae</taxon>
        <taxon>Eurotiales</taxon>
        <taxon>Aspergillaceae</taxon>
        <taxon>Penicilliopsis</taxon>
    </lineage>
</organism>
<keyword evidence="7" id="KW-0326">Glycosidase</keyword>
<feature type="region of interest" description="Disordered" evidence="8">
    <location>
        <begin position="295"/>
        <end position="327"/>
    </location>
</feature>
<evidence type="ECO:0000256" key="6">
    <source>
        <dbReference type="ARBA" id="ARBA00043018"/>
    </source>
</evidence>
<keyword evidence="7" id="KW-0378">Hydrolase</keyword>
<feature type="signal peptide" evidence="9">
    <location>
        <begin position="1"/>
        <end position="15"/>
    </location>
</feature>
<dbReference type="OrthoDB" id="89349at2759"/>
<dbReference type="AlphaFoldDB" id="A0A1L9S618"/>
<dbReference type="InterPro" id="IPR013319">
    <property type="entry name" value="GH11/12"/>
</dbReference>
<keyword evidence="7" id="KW-0624">Polysaccharide degradation</keyword>
<dbReference type="GO" id="GO:0008810">
    <property type="term" value="F:cellulase activity"/>
    <property type="evidence" value="ECO:0007669"/>
    <property type="project" value="InterPro"/>
</dbReference>
<dbReference type="STRING" id="1073090.A0A1L9S618"/>
<evidence type="ECO:0000256" key="1">
    <source>
        <dbReference type="ARBA" id="ARBA00005519"/>
    </source>
</evidence>
<evidence type="ECO:0000256" key="5">
    <source>
        <dbReference type="ARBA" id="ARBA00041304"/>
    </source>
</evidence>
<dbReference type="EMBL" id="KV878358">
    <property type="protein sequence ID" value="OJJ42617.1"/>
    <property type="molecule type" value="Genomic_DNA"/>
</dbReference>
<gene>
    <name evidence="10" type="ORF">ASPZODRAFT_76599</name>
</gene>
<protein>
    <recommendedName>
        <fullName evidence="4">xyloglucan-specific endo-beta-1,4-glucanase</fullName>
        <ecNumber evidence="4">3.2.1.151</ecNumber>
    </recommendedName>
    <alternativeName>
        <fullName evidence="5">Xyloglucanase A</fullName>
    </alternativeName>
    <alternativeName>
        <fullName evidence="6">Xyloglucanendohydrolase A</fullName>
    </alternativeName>
</protein>
<name>A0A1L9S618_9EURO</name>
<keyword evidence="11" id="KW-1185">Reference proteome</keyword>
<keyword evidence="2 9" id="KW-0732">Signal</keyword>
<dbReference type="VEuPathDB" id="FungiDB:ASPZODRAFT_76599"/>
<keyword evidence="7" id="KW-0119">Carbohydrate metabolism</keyword>
<sequence length="327" mass="35236">MNFILALAAVSTALALPLQRRAQASTDLCGDYDYIILSDTPWIVYNMLYNADETVGTQCTYYDSQTTAASGTREVIWSSITEITYEESTDNVPKGYSFVGLTENLETRLSDISSIPTVYEWTRTNSTAFKGNVCYDFMTNDVAGDSTSSSSHELMLWLQYEGGQLPIGWADGAVDTIDDLFGTSWKLYSGVNDDTGITVSSLLPDTQFDGDFGGDLRDWLMALVDIGLFDETTYVNVGNGGTEFFYGNAVMNATFALEIELGTATTVATASVNSVTAAAAATATTAVRTSSTLDNTSATLRSSTMPSQSASPSAWRQGDEDGDDDCY</sequence>